<dbReference type="EnsemblMetazoa" id="tetur15g02960.1">
    <property type="protein sequence ID" value="tetur15g02960.1"/>
    <property type="gene ID" value="tetur15g02960"/>
</dbReference>
<dbReference type="AlphaFoldDB" id="T1KMU9"/>
<dbReference type="HOGENOM" id="CLU_624587_0_0_1"/>
<sequence length="439" mass="52771">MEQQSDNSGKTTFKVEFLGEYHDLVIDWNDDKYICKGKQLFDQLESITGVPKQYIAEINVYEPWWDPFNTQYRTIRYNETYDFRRFAITKEQILNSVSYAEGRFHLAYDIYFGNREKNTSIYYYLVAESSVPQGECCFYFCRFKNTKTVFNKVKDIINNDQLNAKVMSLDQPHIFIERDKILATARRSDMPLLEDTRLIGPTRRIHKHIDIICVKMERQNDNSDKITFRVEFLGEYHEVVIDWNDDKYKHKGRQLFDQLESIVGVPREFNYEILLQYHHVVDGANTSPGDPFYHNIDDTDDSNYPNKEEICDSIRDAEGRFRLGYDAHYWFKRTHICFFLVRESSVPEGECFYDFCRYKNTKSFYNKVKDIINNDKLNAKIASAIQPIRDYREKREILRQFDVLKYFRSICDDLYTRRYVNEQFRYMFCERNLYLRTHG</sequence>
<proteinExistence type="predicted"/>
<dbReference type="Proteomes" id="UP000015104">
    <property type="component" value="Unassembled WGS sequence"/>
</dbReference>
<reference evidence="1" key="2">
    <citation type="submission" date="2015-06" db="UniProtKB">
        <authorList>
            <consortium name="EnsemblMetazoa"/>
        </authorList>
    </citation>
    <scope>IDENTIFICATION</scope>
</reference>
<accession>T1KMU9</accession>
<evidence type="ECO:0000313" key="2">
    <source>
        <dbReference type="Proteomes" id="UP000015104"/>
    </source>
</evidence>
<name>T1KMU9_TETUR</name>
<evidence type="ECO:0000313" key="1">
    <source>
        <dbReference type="EnsemblMetazoa" id="tetur15g02960.1"/>
    </source>
</evidence>
<reference evidence="2" key="1">
    <citation type="submission" date="2011-08" db="EMBL/GenBank/DDBJ databases">
        <authorList>
            <person name="Rombauts S."/>
        </authorList>
    </citation>
    <scope>NUCLEOTIDE SEQUENCE</scope>
    <source>
        <strain evidence="2">London</strain>
    </source>
</reference>
<keyword evidence="2" id="KW-1185">Reference proteome</keyword>
<protein>
    <submittedName>
        <fullName evidence="1">Uncharacterized protein</fullName>
    </submittedName>
</protein>
<dbReference type="EMBL" id="CAEY01000249">
    <property type="status" value="NOT_ANNOTATED_CDS"/>
    <property type="molecule type" value="Genomic_DNA"/>
</dbReference>
<organism evidence="1 2">
    <name type="scientific">Tetranychus urticae</name>
    <name type="common">Two-spotted spider mite</name>
    <dbReference type="NCBI Taxonomy" id="32264"/>
    <lineage>
        <taxon>Eukaryota</taxon>
        <taxon>Metazoa</taxon>
        <taxon>Ecdysozoa</taxon>
        <taxon>Arthropoda</taxon>
        <taxon>Chelicerata</taxon>
        <taxon>Arachnida</taxon>
        <taxon>Acari</taxon>
        <taxon>Acariformes</taxon>
        <taxon>Trombidiformes</taxon>
        <taxon>Prostigmata</taxon>
        <taxon>Eleutherengona</taxon>
        <taxon>Raphignathae</taxon>
        <taxon>Tetranychoidea</taxon>
        <taxon>Tetranychidae</taxon>
        <taxon>Tetranychus</taxon>
    </lineage>
</organism>